<feature type="transmembrane region" description="Helical" evidence="1">
    <location>
        <begin position="74"/>
        <end position="97"/>
    </location>
</feature>
<gene>
    <name evidence="2" type="ORF">D0Y50_07425</name>
</gene>
<dbReference type="InterPro" id="IPR046513">
    <property type="entry name" value="DUF6691"/>
</dbReference>
<evidence type="ECO:0000256" key="1">
    <source>
        <dbReference type="SAM" id="Phobius"/>
    </source>
</evidence>
<keyword evidence="3" id="KW-1185">Reference proteome</keyword>
<evidence type="ECO:0000313" key="2">
    <source>
        <dbReference type="EMBL" id="AXR06210.1"/>
    </source>
</evidence>
<keyword evidence="1" id="KW-1133">Transmembrane helix</keyword>
<feature type="transmembrane region" description="Helical" evidence="1">
    <location>
        <begin position="43"/>
        <end position="62"/>
    </location>
</feature>
<accession>A0A346NL03</accession>
<keyword evidence="1" id="KW-0472">Membrane</keyword>
<feature type="transmembrane region" description="Helical" evidence="1">
    <location>
        <begin position="117"/>
        <end position="135"/>
    </location>
</feature>
<dbReference type="OrthoDB" id="9790409at2"/>
<keyword evidence="1" id="KW-0812">Transmembrane</keyword>
<dbReference type="AlphaFoldDB" id="A0A346NL03"/>
<sequence>MQQFISALIAGVLFGAGLTVSMMTDPVRVLDFLDVTGAWDPTLAFVMAGALAIYMPIYHFYVKPRARTVFGEPCQLPAATALDTPLVSGAGLFGIGWGLSGICPGPGITNLTGGDPAIFMFIGCMLLGMITTRTLRKT</sequence>
<evidence type="ECO:0000313" key="3">
    <source>
        <dbReference type="Proteomes" id="UP000262073"/>
    </source>
</evidence>
<dbReference type="Pfam" id="PF20398">
    <property type="entry name" value="DUF6691"/>
    <property type="match status" value="1"/>
</dbReference>
<protein>
    <submittedName>
        <fullName evidence="2">YeeE/YedE family protein</fullName>
    </submittedName>
</protein>
<proteinExistence type="predicted"/>
<organism evidence="2 3">
    <name type="scientific">Salinimonas sediminis</name>
    <dbReference type="NCBI Taxonomy" id="2303538"/>
    <lineage>
        <taxon>Bacteria</taxon>
        <taxon>Pseudomonadati</taxon>
        <taxon>Pseudomonadota</taxon>
        <taxon>Gammaproteobacteria</taxon>
        <taxon>Alteromonadales</taxon>
        <taxon>Alteromonadaceae</taxon>
        <taxon>Alteromonas/Salinimonas group</taxon>
        <taxon>Salinimonas</taxon>
    </lineage>
</organism>
<dbReference type="EMBL" id="CP031769">
    <property type="protein sequence ID" value="AXR06210.1"/>
    <property type="molecule type" value="Genomic_DNA"/>
</dbReference>
<dbReference type="RefSeq" id="WP_108566238.1">
    <property type="nucleotide sequence ID" value="NZ_CP031769.1"/>
</dbReference>
<name>A0A346NL03_9ALTE</name>
<dbReference type="KEGG" id="salm:D0Y50_07425"/>
<dbReference type="Proteomes" id="UP000262073">
    <property type="component" value="Chromosome"/>
</dbReference>
<reference evidence="2 3" key="1">
    <citation type="submission" date="2018-08" db="EMBL/GenBank/DDBJ databases">
        <title>Salinimonas sediminis sp. nov., a piezophilic bacterium isolated from a deep-sea sediment sample from the New Britain Trench.</title>
        <authorList>
            <person name="Cao J."/>
        </authorList>
    </citation>
    <scope>NUCLEOTIDE SEQUENCE [LARGE SCALE GENOMIC DNA]</scope>
    <source>
        <strain evidence="2 3">N102</strain>
    </source>
</reference>